<dbReference type="AlphaFoldDB" id="A0A382MPD1"/>
<evidence type="ECO:0000256" key="1">
    <source>
        <dbReference type="ARBA" id="ARBA00007637"/>
    </source>
</evidence>
<dbReference type="EMBL" id="UINC01094784">
    <property type="protein sequence ID" value="SVC50318.1"/>
    <property type="molecule type" value="Genomic_DNA"/>
</dbReference>
<dbReference type="PRINTS" id="PR01713">
    <property type="entry name" value="NUCEPIMERASE"/>
</dbReference>
<gene>
    <name evidence="3" type="ORF">METZ01_LOCUS303172</name>
</gene>
<comment type="similarity">
    <text evidence="1">Belongs to the NAD(P)-dependent epimerase/dehydratase family.</text>
</comment>
<dbReference type="SUPFAM" id="SSF51735">
    <property type="entry name" value="NAD(P)-binding Rossmann-fold domains"/>
    <property type="match status" value="1"/>
</dbReference>
<sequence>VEGGAEVGVIDSLVSGHGGNLENLAGVLDQVNVSISDIRDMDQMTHLVKDYDIVFSLAGQVSHSESMRDPLLDLSLNCQGQLTLLEALRRCNRDTKVVYSSTRQVYGRPEDIPVDECHPVNPVDTNGIHKMAAEHYFSLYYEVFGIRSVILRLTNTYGPRMDLENDSKGFLGTFIRKALCGETVCIFGDGSQIRDLNYVDDVVEAMLLAGAIDSVDGKVFNLGHPEPVSLQRIVDILQTLLEFPSKTVPF</sequence>
<organism evidence="3">
    <name type="scientific">marine metagenome</name>
    <dbReference type="NCBI Taxonomy" id="408172"/>
    <lineage>
        <taxon>unclassified sequences</taxon>
        <taxon>metagenomes</taxon>
        <taxon>ecological metagenomes</taxon>
    </lineage>
</organism>
<dbReference type="PANTHER" id="PTHR43000">
    <property type="entry name" value="DTDP-D-GLUCOSE 4,6-DEHYDRATASE-RELATED"/>
    <property type="match status" value="1"/>
</dbReference>
<feature type="non-terminal residue" evidence="3">
    <location>
        <position position="1"/>
    </location>
</feature>
<reference evidence="3" key="1">
    <citation type="submission" date="2018-05" db="EMBL/GenBank/DDBJ databases">
        <authorList>
            <person name="Lanie J.A."/>
            <person name="Ng W.-L."/>
            <person name="Kazmierczak K.M."/>
            <person name="Andrzejewski T.M."/>
            <person name="Davidsen T.M."/>
            <person name="Wayne K.J."/>
            <person name="Tettelin H."/>
            <person name="Glass J.I."/>
            <person name="Rusch D."/>
            <person name="Podicherti R."/>
            <person name="Tsui H.-C.T."/>
            <person name="Winkler M.E."/>
        </authorList>
    </citation>
    <scope>NUCLEOTIDE SEQUENCE</scope>
</reference>
<feature type="domain" description="NAD-dependent epimerase/dehydratase" evidence="2">
    <location>
        <begin position="23"/>
        <end position="223"/>
    </location>
</feature>
<proteinExistence type="inferred from homology"/>
<evidence type="ECO:0000313" key="3">
    <source>
        <dbReference type="EMBL" id="SVC50318.1"/>
    </source>
</evidence>
<dbReference type="Pfam" id="PF01370">
    <property type="entry name" value="Epimerase"/>
    <property type="match status" value="1"/>
</dbReference>
<dbReference type="Gene3D" id="3.90.25.10">
    <property type="entry name" value="UDP-galactose 4-epimerase, domain 1"/>
    <property type="match status" value="1"/>
</dbReference>
<dbReference type="InterPro" id="IPR001509">
    <property type="entry name" value="Epimerase_deHydtase"/>
</dbReference>
<dbReference type="Gene3D" id="3.40.50.720">
    <property type="entry name" value="NAD(P)-binding Rossmann-like Domain"/>
    <property type="match status" value="1"/>
</dbReference>
<accession>A0A382MPD1</accession>
<evidence type="ECO:0000259" key="2">
    <source>
        <dbReference type="Pfam" id="PF01370"/>
    </source>
</evidence>
<name>A0A382MPD1_9ZZZZ</name>
<dbReference type="InterPro" id="IPR036291">
    <property type="entry name" value="NAD(P)-bd_dom_sf"/>
</dbReference>
<protein>
    <recommendedName>
        <fullName evidence="2">NAD-dependent epimerase/dehydratase domain-containing protein</fullName>
    </recommendedName>
</protein>
<feature type="non-terminal residue" evidence="3">
    <location>
        <position position="250"/>
    </location>
</feature>